<feature type="transmembrane region" description="Helical" evidence="1">
    <location>
        <begin position="23"/>
        <end position="46"/>
    </location>
</feature>
<protein>
    <recommendedName>
        <fullName evidence="4">DUF4345 domain-containing protein</fullName>
    </recommendedName>
</protein>
<evidence type="ECO:0008006" key="4">
    <source>
        <dbReference type="Google" id="ProtNLM"/>
    </source>
</evidence>
<gene>
    <name evidence="2" type="ORF">B0I28_11396</name>
</gene>
<dbReference type="AlphaFoldDB" id="A0A2T0UAN2"/>
<feature type="transmembrane region" description="Helical" evidence="1">
    <location>
        <begin position="66"/>
        <end position="85"/>
    </location>
</feature>
<dbReference type="OrthoDB" id="8926562at2"/>
<keyword evidence="3" id="KW-1185">Reference proteome</keyword>
<reference evidence="2 3" key="1">
    <citation type="submission" date="2018-03" db="EMBL/GenBank/DDBJ databases">
        <title>Genomic Encyclopedia of Type Strains, Phase III (KMG-III): the genomes of soil and plant-associated and newly described type strains.</title>
        <authorList>
            <person name="Whitman W."/>
        </authorList>
    </citation>
    <scope>NUCLEOTIDE SEQUENCE [LARGE SCALE GENOMIC DNA]</scope>
    <source>
        <strain evidence="2 3">CGMCC 4.7067</strain>
    </source>
</reference>
<evidence type="ECO:0000256" key="1">
    <source>
        <dbReference type="SAM" id="Phobius"/>
    </source>
</evidence>
<dbReference type="Proteomes" id="UP000238176">
    <property type="component" value="Unassembled WGS sequence"/>
</dbReference>
<name>A0A2T0UAN2_9ACTN</name>
<keyword evidence="1" id="KW-1133">Transmembrane helix</keyword>
<dbReference type="RefSeq" id="WP_106366555.1">
    <property type="nucleotide sequence ID" value="NZ_PVTJ01000013.1"/>
</dbReference>
<accession>A0A2T0UAN2</accession>
<keyword evidence="1" id="KW-0812">Transmembrane</keyword>
<sequence>MPTVLDTAAPQRHSYLTVVRASAVYDLVVTAGFATPWTLALVHAGLDGLSGALGLAAFPALDPMQVLYANLMGSVVVVWSLLRLLRPQRVHGLFDGAARVLFSLWMAYALAHGGPDLLWGFLAVEAAWGAAQLAPWLRKR</sequence>
<organism evidence="2 3">
    <name type="scientific">Glycomyces artemisiae</name>
    <dbReference type="NCBI Taxonomy" id="1076443"/>
    <lineage>
        <taxon>Bacteria</taxon>
        <taxon>Bacillati</taxon>
        <taxon>Actinomycetota</taxon>
        <taxon>Actinomycetes</taxon>
        <taxon>Glycomycetales</taxon>
        <taxon>Glycomycetaceae</taxon>
        <taxon>Glycomyces</taxon>
    </lineage>
</organism>
<dbReference type="EMBL" id="PVTJ01000013">
    <property type="protein sequence ID" value="PRY54986.1"/>
    <property type="molecule type" value="Genomic_DNA"/>
</dbReference>
<proteinExistence type="predicted"/>
<evidence type="ECO:0000313" key="2">
    <source>
        <dbReference type="EMBL" id="PRY54986.1"/>
    </source>
</evidence>
<keyword evidence="1" id="KW-0472">Membrane</keyword>
<comment type="caution">
    <text evidence="2">The sequence shown here is derived from an EMBL/GenBank/DDBJ whole genome shotgun (WGS) entry which is preliminary data.</text>
</comment>
<evidence type="ECO:0000313" key="3">
    <source>
        <dbReference type="Proteomes" id="UP000238176"/>
    </source>
</evidence>